<dbReference type="FunFam" id="3.30.413.10:FF:000014">
    <property type="entry name" value="Sulfite reductase [ferredoxin], chloroplastic"/>
    <property type="match status" value="1"/>
</dbReference>
<dbReference type="EMBL" id="HBGJ01000875">
    <property type="protein sequence ID" value="CAD9242294.1"/>
    <property type="molecule type" value="Transcribed_RNA"/>
</dbReference>
<dbReference type="InterPro" id="IPR005117">
    <property type="entry name" value="NiRdtase/SiRdtase_haem-b_fer"/>
</dbReference>
<dbReference type="EC" id="1.8.7.1" evidence="7"/>
<evidence type="ECO:0000259" key="19">
    <source>
        <dbReference type="Pfam" id="PF03460"/>
    </source>
</evidence>
<proteinExistence type="inferred from homology"/>
<dbReference type="PROSITE" id="PS00365">
    <property type="entry name" value="NIR_SIR"/>
    <property type="match status" value="1"/>
</dbReference>
<keyword evidence="9" id="KW-0349">Heme</keyword>
<keyword evidence="14" id="KW-0411">Iron-sulfur</keyword>
<feature type="domain" description="Nitrite/sulphite reductase 4Fe-4S" evidence="18">
    <location>
        <begin position="243"/>
        <end position="379"/>
    </location>
</feature>
<protein>
    <recommendedName>
        <fullName evidence="7">assimilatory sulfite reductase (ferredoxin)</fullName>
        <ecNumber evidence="7">1.8.7.1</ecNumber>
    </recommendedName>
</protein>
<dbReference type="NCBIfam" id="NF010029">
    <property type="entry name" value="PRK13504.1"/>
    <property type="match status" value="1"/>
</dbReference>
<comment type="catalytic activity">
    <reaction evidence="16">
        <text>hydrogen sulfide + 6 oxidized [2Fe-2S]-[ferredoxin] + 3 H2O = sulfite + 6 reduced [2Fe-2S]-[ferredoxin] + 7 H(+)</text>
        <dbReference type="Rhea" id="RHEA:23132"/>
        <dbReference type="Rhea" id="RHEA-COMP:10000"/>
        <dbReference type="Rhea" id="RHEA-COMP:10001"/>
        <dbReference type="ChEBI" id="CHEBI:15377"/>
        <dbReference type="ChEBI" id="CHEBI:15378"/>
        <dbReference type="ChEBI" id="CHEBI:17359"/>
        <dbReference type="ChEBI" id="CHEBI:29919"/>
        <dbReference type="ChEBI" id="CHEBI:33737"/>
        <dbReference type="ChEBI" id="CHEBI:33738"/>
        <dbReference type="EC" id="1.8.7.1"/>
    </reaction>
</comment>
<dbReference type="Pfam" id="PF03460">
    <property type="entry name" value="NIR_SIR_ferr"/>
    <property type="match status" value="2"/>
</dbReference>
<dbReference type="PANTHER" id="PTHR11493:SF47">
    <property type="entry name" value="SULFITE REDUCTASE [NADPH] SUBUNIT BETA"/>
    <property type="match status" value="1"/>
</dbReference>
<dbReference type="PRINTS" id="PR00397">
    <property type="entry name" value="SIROHAEM"/>
</dbReference>
<evidence type="ECO:0000256" key="12">
    <source>
        <dbReference type="ARBA" id="ARBA00023002"/>
    </source>
</evidence>
<dbReference type="InterPro" id="IPR045169">
    <property type="entry name" value="NO2/SO3_Rdtase_4Fe4S_prot"/>
</dbReference>
<comment type="function">
    <text evidence="4">Essential protein with sulfite reductase activity required in assimilatory sulfate reduction pathway during both primary and secondary metabolism and thus involved in development and growth.</text>
</comment>
<dbReference type="GO" id="GO:0016002">
    <property type="term" value="F:sulfite reductase activity"/>
    <property type="evidence" value="ECO:0007669"/>
    <property type="project" value="TreeGrafter"/>
</dbReference>
<evidence type="ECO:0000256" key="2">
    <source>
        <dbReference type="ARBA" id="ARBA00001966"/>
    </source>
</evidence>
<keyword evidence="8" id="KW-0004">4Fe-4S</keyword>
<evidence type="ECO:0000256" key="16">
    <source>
        <dbReference type="ARBA" id="ARBA00049518"/>
    </source>
</evidence>
<feature type="chain" id="PRO_5035585530" description="assimilatory sulfite reductase (ferredoxin)" evidence="17">
    <location>
        <begin position="22"/>
        <end position="632"/>
    </location>
</feature>
<evidence type="ECO:0000256" key="5">
    <source>
        <dbReference type="ARBA" id="ARBA00004595"/>
    </source>
</evidence>
<dbReference type="InterPro" id="IPR006066">
    <property type="entry name" value="NO2/SO3_Rdtase_FeS/sirohaem_BS"/>
</dbReference>
<evidence type="ECO:0000256" key="10">
    <source>
        <dbReference type="ARBA" id="ARBA00022723"/>
    </source>
</evidence>
<evidence type="ECO:0000256" key="6">
    <source>
        <dbReference type="ARBA" id="ARBA00010429"/>
    </source>
</evidence>
<evidence type="ECO:0000256" key="3">
    <source>
        <dbReference type="ARBA" id="ARBA00002010"/>
    </source>
</evidence>
<evidence type="ECO:0000256" key="4">
    <source>
        <dbReference type="ARBA" id="ARBA00003329"/>
    </source>
</evidence>
<comment type="subcellular location">
    <subcellularLocation>
        <location evidence="5">Plastid</location>
        <location evidence="5">Chloroplast stroma</location>
        <location evidence="5">Chloroplast nucleoid</location>
    </subcellularLocation>
</comment>
<dbReference type="PANTHER" id="PTHR11493">
    <property type="entry name" value="SULFITE REDUCTASE [NADPH] SUBUNIT BETA-RELATED"/>
    <property type="match status" value="1"/>
</dbReference>
<dbReference type="GO" id="GO:0051539">
    <property type="term" value="F:4 iron, 4 sulfur cluster binding"/>
    <property type="evidence" value="ECO:0007669"/>
    <property type="project" value="UniProtKB-KW"/>
</dbReference>
<dbReference type="GO" id="GO:0000103">
    <property type="term" value="P:sulfate assimilation"/>
    <property type="evidence" value="ECO:0007669"/>
    <property type="project" value="TreeGrafter"/>
</dbReference>
<evidence type="ECO:0000313" key="20">
    <source>
        <dbReference type="EMBL" id="CAD9242293.1"/>
    </source>
</evidence>
<keyword evidence="13" id="KW-0408">Iron</keyword>
<dbReference type="Pfam" id="PF01077">
    <property type="entry name" value="NIR_SIR"/>
    <property type="match status" value="1"/>
</dbReference>
<evidence type="ECO:0000256" key="1">
    <source>
        <dbReference type="ARBA" id="ARBA00001929"/>
    </source>
</evidence>
<accession>A0A6U4C2H1</accession>
<keyword evidence="12" id="KW-0560">Oxidoreductase</keyword>
<keyword evidence="17" id="KW-0732">Signal</keyword>
<dbReference type="SUPFAM" id="SSF55124">
    <property type="entry name" value="Nitrite/Sulfite reductase N-terminal domain-like"/>
    <property type="match status" value="2"/>
</dbReference>
<evidence type="ECO:0000256" key="15">
    <source>
        <dbReference type="ARBA" id="ARBA00046513"/>
    </source>
</evidence>
<comment type="similarity">
    <text evidence="6">Belongs to the nitrite and sulfite reductase 4Fe-4S domain family.</text>
</comment>
<dbReference type="AlphaFoldDB" id="A0A6U4C2H1"/>
<dbReference type="InterPro" id="IPR036136">
    <property type="entry name" value="Nit/Sulf_reduc_fer-like_dom_sf"/>
</dbReference>
<evidence type="ECO:0000259" key="18">
    <source>
        <dbReference type="Pfam" id="PF01077"/>
    </source>
</evidence>
<feature type="domain" description="Nitrite/Sulfite reductase ferredoxin-like" evidence="19">
    <location>
        <begin position="98"/>
        <end position="161"/>
    </location>
</feature>
<feature type="domain" description="Nitrite/Sulfite reductase ferredoxin-like" evidence="19">
    <location>
        <begin position="400"/>
        <end position="468"/>
    </location>
</feature>
<comment type="subunit">
    <text evidence="15">Monomer. Interacts with ferredoxin.</text>
</comment>
<gene>
    <name evidence="20" type="ORF">PPAR1163_LOCUS635</name>
    <name evidence="21" type="ORF">PPAR1163_LOCUS636</name>
</gene>
<comment type="cofactor">
    <cofactor evidence="2">
        <name>[4Fe-4S] cluster</name>
        <dbReference type="ChEBI" id="CHEBI:49883"/>
    </cofactor>
</comment>
<name>A0A6U4C2H1_9STRA</name>
<evidence type="ECO:0000256" key="11">
    <source>
        <dbReference type="ARBA" id="ARBA00022784"/>
    </source>
</evidence>
<reference evidence="21" key="1">
    <citation type="submission" date="2021-01" db="EMBL/GenBank/DDBJ databases">
        <authorList>
            <person name="Corre E."/>
            <person name="Pelletier E."/>
            <person name="Niang G."/>
            <person name="Scheremetjew M."/>
            <person name="Finn R."/>
            <person name="Kale V."/>
            <person name="Holt S."/>
            <person name="Cochrane G."/>
            <person name="Meng A."/>
            <person name="Brown T."/>
            <person name="Cohen L."/>
        </authorList>
    </citation>
    <scope>NUCLEOTIDE SEQUENCE</scope>
    <source>
        <strain evidence="21">CCMP2877</strain>
    </source>
</reference>
<dbReference type="InterPro" id="IPR045854">
    <property type="entry name" value="NO2/SO3_Rdtase_4Fe4S_sf"/>
</dbReference>
<dbReference type="SUPFAM" id="SSF56014">
    <property type="entry name" value="Nitrite and sulphite reductase 4Fe-4S domain-like"/>
    <property type="match status" value="2"/>
</dbReference>
<evidence type="ECO:0000256" key="13">
    <source>
        <dbReference type="ARBA" id="ARBA00023004"/>
    </source>
</evidence>
<dbReference type="GO" id="GO:0046872">
    <property type="term" value="F:metal ion binding"/>
    <property type="evidence" value="ECO:0007669"/>
    <property type="project" value="UniProtKB-KW"/>
</dbReference>
<comment type="function">
    <text evidence="3">DNA-binding protein that binds to both double-stranded and single-stranded DNA without significant sequence specificity to reversibly repress the transcriptional activity of chloroplast nucleoids by promoting DNA compaction and possibly regulate DNA replication.</text>
</comment>
<evidence type="ECO:0000256" key="7">
    <source>
        <dbReference type="ARBA" id="ARBA00012353"/>
    </source>
</evidence>
<feature type="signal peptide" evidence="17">
    <location>
        <begin position="1"/>
        <end position="21"/>
    </location>
</feature>
<dbReference type="GO" id="GO:0009337">
    <property type="term" value="C:sulfite reductase complex (NADPH)"/>
    <property type="evidence" value="ECO:0007669"/>
    <property type="project" value="TreeGrafter"/>
</dbReference>
<keyword evidence="11" id="KW-0883">Thioether bond</keyword>
<sequence length="632" mass="70712">MMAFRLSLLLGLGLMLDSGSAFSKARPAARWSMVLEKPTTKKMHKNEQLKIASKGLMHPLDTEFKNDEIFVSKDAVQILKFHGSYMQDNRENRKAGQQKEFQFMLRLKMPAGELTSDLYRTLDDLATEHGQDDLRATTRSTFQLHGVLKGDLKTVIRTLMEAGSSTVGGCGDVNRNIMTSPAPKVGPEYEHMRRWTKIIAELFKPQSQAVTDLWTDGEKVSSVEYWRKDIDDVDVDGLMRKDNGNGIILENKEPIYGDTYLPRKFKMGVTVPGDNSLDLFTNDIGLVVITKPDGELDGFNVYVGGGMGRTHNKETTFARAADPLGFVAAEDTVELLKAIIATQRDHGDREIRANARMKYLVHKTGIEAFRRLVGSYFGKLIEPERELPAWKYSDWMGWHETGDGTLFLGVNIEQGRVRDVPGGPQLKTGLREIADTFNFDLTMTPTQSIIFRGVKPEQKADLEAMLAKHNIPLVEQIDPLVRLGIACPALPLCGLAQNEAERAMPNFLGRMRELLEEEGLGDEELQVRMTGCPNGCARPYMAELAFVGDGPKTYQLWMGGSPGLTRVGEPYANKIHMERWEDTMRPLFQAWKKDRAGPGEAFGDFVSRVGIAKLAKEHLPEPEPKGKKPVKK</sequence>
<dbReference type="EMBL" id="HBGJ01000874">
    <property type="protein sequence ID" value="CAD9242293.1"/>
    <property type="molecule type" value="Transcribed_RNA"/>
</dbReference>
<dbReference type="InterPro" id="IPR006067">
    <property type="entry name" value="NO2/SO3_Rdtase_4Fe4S_dom"/>
</dbReference>
<evidence type="ECO:0000313" key="21">
    <source>
        <dbReference type="EMBL" id="CAD9242294.1"/>
    </source>
</evidence>
<dbReference type="GO" id="GO:0020037">
    <property type="term" value="F:heme binding"/>
    <property type="evidence" value="ECO:0007669"/>
    <property type="project" value="InterPro"/>
</dbReference>
<evidence type="ECO:0000256" key="17">
    <source>
        <dbReference type="SAM" id="SignalP"/>
    </source>
</evidence>
<dbReference type="Gene3D" id="3.30.413.10">
    <property type="entry name" value="Sulfite Reductase Hemoprotein, domain 1"/>
    <property type="match status" value="2"/>
</dbReference>
<dbReference type="GO" id="GO:0050311">
    <property type="term" value="F:sulfite reductase (ferredoxin) activity"/>
    <property type="evidence" value="ECO:0007669"/>
    <property type="project" value="UniProtKB-EC"/>
</dbReference>
<evidence type="ECO:0000256" key="14">
    <source>
        <dbReference type="ARBA" id="ARBA00023014"/>
    </source>
</evidence>
<dbReference type="NCBIfam" id="TIGR02042">
    <property type="entry name" value="sir"/>
    <property type="match status" value="1"/>
</dbReference>
<dbReference type="GO" id="GO:0042644">
    <property type="term" value="C:chloroplast nucleoid"/>
    <property type="evidence" value="ECO:0007669"/>
    <property type="project" value="UniProtKB-SubCell"/>
</dbReference>
<comment type="cofactor">
    <cofactor evidence="1">
        <name>siroheme</name>
        <dbReference type="ChEBI" id="CHEBI:60052"/>
    </cofactor>
</comment>
<evidence type="ECO:0000256" key="9">
    <source>
        <dbReference type="ARBA" id="ARBA00022617"/>
    </source>
</evidence>
<organism evidence="21">
    <name type="scientific">Phaeomonas parva</name>
    <dbReference type="NCBI Taxonomy" id="124430"/>
    <lineage>
        <taxon>Eukaryota</taxon>
        <taxon>Sar</taxon>
        <taxon>Stramenopiles</taxon>
        <taxon>Ochrophyta</taxon>
        <taxon>Pinguiophyceae</taxon>
        <taxon>Pinguiochrysidales</taxon>
        <taxon>Pinguiochrysidaceae</taxon>
        <taxon>Phaeomonas</taxon>
    </lineage>
</organism>
<keyword evidence="10" id="KW-0479">Metal-binding</keyword>
<evidence type="ECO:0000256" key="8">
    <source>
        <dbReference type="ARBA" id="ARBA00022485"/>
    </source>
</evidence>
<dbReference type="InterPro" id="IPR011787">
    <property type="entry name" value="SiR_ferredoxin-dep"/>
</dbReference>